<dbReference type="EMBL" id="JACHFW010000004">
    <property type="protein sequence ID" value="MBB5264216.1"/>
    <property type="molecule type" value="Genomic_DNA"/>
</dbReference>
<feature type="binding site" evidence="11 12">
    <location>
        <begin position="53"/>
        <end position="56"/>
    </location>
    <ligand>
        <name>FAD</name>
        <dbReference type="ChEBI" id="CHEBI:57692"/>
    </ligand>
</feature>
<evidence type="ECO:0000259" key="14">
    <source>
        <dbReference type="PROSITE" id="PS51384"/>
    </source>
</evidence>
<dbReference type="Proteomes" id="UP000543642">
    <property type="component" value="Unassembled WGS sequence"/>
</dbReference>
<dbReference type="InterPro" id="IPR001433">
    <property type="entry name" value="OxRdtase_FAD/NAD-bd"/>
</dbReference>
<evidence type="ECO:0000256" key="9">
    <source>
        <dbReference type="ARBA" id="ARBA00023004"/>
    </source>
</evidence>
<comment type="subunit">
    <text evidence="11">Heterotetramer of 2 PyrK and 2 PyrD type B subunits.</text>
</comment>
<dbReference type="Gene3D" id="3.40.50.80">
    <property type="entry name" value="Nucleotide-binding domain of ferredoxin-NADP reductase (FNR) module"/>
    <property type="match status" value="1"/>
</dbReference>
<dbReference type="InterPro" id="IPR017938">
    <property type="entry name" value="Riboflavin_synthase-like_b-brl"/>
</dbReference>
<evidence type="ECO:0000256" key="2">
    <source>
        <dbReference type="ARBA" id="ARBA00022448"/>
    </source>
</evidence>
<dbReference type="InterPro" id="IPR023455">
    <property type="entry name" value="Dihydroorotate_DHASE_ETsu"/>
</dbReference>
<dbReference type="GO" id="GO:0051537">
    <property type="term" value="F:2 iron, 2 sulfur cluster binding"/>
    <property type="evidence" value="ECO:0007669"/>
    <property type="project" value="UniProtKB-KW"/>
</dbReference>
<comment type="similarity">
    <text evidence="1 11">Belongs to the PyrK family.</text>
</comment>
<dbReference type="Gene3D" id="2.10.240.10">
    <property type="entry name" value="Dihydroorotate dehydrogenase, electron transfer subunit"/>
    <property type="match status" value="1"/>
</dbReference>
<dbReference type="GO" id="GO:0009055">
    <property type="term" value="F:electron transfer activity"/>
    <property type="evidence" value="ECO:0007669"/>
    <property type="project" value="UniProtKB-UniRule"/>
</dbReference>
<feature type="binding site" evidence="11 13">
    <location>
        <position position="243"/>
    </location>
    <ligand>
        <name>[2Fe-2S] cluster</name>
        <dbReference type="ChEBI" id="CHEBI:190135"/>
    </ligand>
</feature>
<dbReference type="SUPFAM" id="SSF52343">
    <property type="entry name" value="Ferredoxin reductase-like, C-terminal NADP-linked domain"/>
    <property type="match status" value="1"/>
</dbReference>
<keyword evidence="10 11" id="KW-0411">Iron-sulfur</keyword>
<feature type="binding site" evidence="11 12">
    <location>
        <begin position="77"/>
        <end position="78"/>
    </location>
    <ligand>
        <name>FAD</name>
        <dbReference type="ChEBI" id="CHEBI:57692"/>
    </ligand>
</feature>
<dbReference type="CDD" id="cd06218">
    <property type="entry name" value="DHOD_e_trans"/>
    <property type="match status" value="1"/>
</dbReference>
<comment type="pathway">
    <text evidence="11">Pyrimidine metabolism; UMP biosynthesis via de novo pathway; orotate from (S)-dihydroorotate (NAD(+) route): step 1/1.</text>
</comment>
<dbReference type="RefSeq" id="WP_183772733.1">
    <property type="nucleotide sequence ID" value="NZ_JACHFW010000004.1"/>
</dbReference>
<keyword evidence="3 11" id="KW-0285">Flavoprotein</keyword>
<protein>
    <recommendedName>
        <fullName evidence="11">Dihydroorotate dehydrogenase B (NAD(+)), electron transfer subunit</fullName>
    </recommendedName>
    <alternativeName>
        <fullName evidence="11">Dihydroorotate oxidase B, electron transfer subunit</fullName>
    </alternativeName>
</protein>
<dbReference type="UniPathway" id="UPA00070">
    <property type="reaction ID" value="UER00945"/>
</dbReference>
<dbReference type="InterPro" id="IPR050353">
    <property type="entry name" value="PyrK_electron_transfer"/>
</dbReference>
<dbReference type="InterPro" id="IPR017927">
    <property type="entry name" value="FAD-bd_FR_type"/>
</dbReference>
<keyword evidence="4 11" id="KW-0001">2Fe-2S</keyword>
<dbReference type="InterPro" id="IPR012165">
    <property type="entry name" value="Cyt_c3_hydrogenase_gsu"/>
</dbReference>
<feature type="binding site" evidence="11 13">
    <location>
        <position position="221"/>
    </location>
    <ligand>
        <name>[2Fe-2S] cluster</name>
        <dbReference type="ChEBI" id="CHEBI:190135"/>
    </ligand>
</feature>
<evidence type="ECO:0000256" key="5">
    <source>
        <dbReference type="ARBA" id="ARBA00022723"/>
    </source>
</evidence>
<evidence type="ECO:0000256" key="8">
    <source>
        <dbReference type="ARBA" id="ARBA00022982"/>
    </source>
</evidence>
<feature type="binding site" evidence="11 13">
    <location>
        <position position="224"/>
    </location>
    <ligand>
        <name>[2Fe-2S] cluster</name>
        <dbReference type="ChEBI" id="CHEBI:190135"/>
    </ligand>
</feature>
<keyword evidence="6 11" id="KW-0274">FAD</keyword>
<reference evidence="15 16" key="1">
    <citation type="submission" date="2020-08" db="EMBL/GenBank/DDBJ databases">
        <title>Genomic Encyclopedia of Type Strains, Phase IV (KMG-IV): sequencing the most valuable type-strain genomes for metagenomic binning, comparative biology and taxonomic classification.</title>
        <authorList>
            <person name="Goeker M."/>
        </authorList>
    </citation>
    <scope>NUCLEOTIDE SEQUENCE [LARGE SCALE GENOMIC DNA]</scope>
    <source>
        <strain evidence="15 16">DSM 106146</strain>
    </source>
</reference>
<dbReference type="PROSITE" id="PS51384">
    <property type="entry name" value="FAD_FR"/>
    <property type="match status" value="1"/>
</dbReference>
<evidence type="ECO:0000256" key="4">
    <source>
        <dbReference type="ARBA" id="ARBA00022714"/>
    </source>
</evidence>
<evidence type="ECO:0000256" key="3">
    <source>
        <dbReference type="ARBA" id="ARBA00022630"/>
    </source>
</evidence>
<dbReference type="PANTHER" id="PTHR43513">
    <property type="entry name" value="DIHYDROOROTATE DEHYDROGENASE B (NAD(+)), ELECTRON TRANSFER SUBUNIT"/>
    <property type="match status" value="1"/>
</dbReference>
<proteinExistence type="inferred from homology"/>
<feature type="binding site" evidence="11 13">
    <location>
        <position position="216"/>
    </location>
    <ligand>
        <name>[2Fe-2S] cluster</name>
        <dbReference type="ChEBI" id="CHEBI:190135"/>
    </ligand>
</feature>
<dbReference type="AlphaFoldDB" id="A0A7W8H977"/>
<gene>
    <name evidence="11" type="primary">pyrK</name>
    <name evidence="15" type="ORF">HNP82_001327</name>
</gene>
<sequence length="256" mass="27953">MSIKKMTVTVNYQKKLAKDVYSMWLAVGSMADEAKPGQFISIYSNDSSRLLPRPISICEVDREFRSIRVVYRVVGAGTEEFSHLKAGQRVSVMGPLGNGYTLKQEGRALLVAGGIGIPPMLELAKNLDCEKDIVLGYKDSQTFLASELEDYGNVYIATEDGSVGTKGNVMDAIRQHGLTADKIYSCGPTPMLRAVKDFSVEKSIECEISLEEKMACGIGACLACVCKSKDVDAHTHVNNKRICKDGPVFNALEVEL</sequence>
<comment type="caution">
    <text evidence="15">The sequence shown here is derived from an EMBL/GenBank/DDBJ whole genome shotgun (WGS) entry which is preliminary data.</text>
</comment>
<organism evidence="15 16">
    <name type="scientific">Catenibacillus scindens</name>
    <dbReference type="NCBI Taxonomy" id="673271"/>
    <lineage>
        <taxon>Bacteria</taxon>
        <taxon>Bacillati</taxon>
        <taxon>Bacillota</taxon>
        <taxon>Clostridia</taxon>
        <taxon>Lachnospirales</taxon>
        <taxon>Lachnospiraceae</taxon>
        <taxon>Catenibacillus</taxon>
    </lineage>
</organism>
<dbReference type="Pfam" id="PF00175">
    <property type="entry name" value="NAD_binding_1"/>
    <property type="match status" value="1"/>
</dbReference>
<evidence type="ECO:0000256" key="7">
    <source>
        <dbReference type="ARBA" id="ARBA00022975"/>
    </source>
</evidence>
<keyword evidence="16" id="KW-1185">Reference proteome</keyword>
<keyword evidence="5 11" id="KW-0479">Metal-binding</keyword>
<feature type="domain" description="FAD-binding FR-type" evidence="14">
    <location>
        <begin position="3"/>
        <end position="102"/>
    </location>
</feature>
<dbReference type="PRINTS" id="PR00409">
    <property type="entry name" value="PHDIOXRDTASE"/>
</dbReference>
<evidence type="ECO:0000256" key="11">
    <source>
        <dbReference type="HAMAP-Rule" id="MF_01211"/>
    </source>
</evidence>
<keyword evidence="2 11" id="KW-0813">Transport</keyword>
<accession>A0A7W8H977</accession>
<dbReference type="NCBIfam" id="NF000798">
    <property type="entry name" value="PRK00054.1-3"/>
    <property type="match status" value="1"/>
</dbReference>
<comment type="cofactor">
    <cofactor evidence="13">
        <name>[2Fe-2S] cluster</name>
        <dbReference type="ChEBI" id="CHEBI:190135"/>
    </cofactor>
    <text evidence="13">Binds 1 [2Fe-2S] cluster per subunit.</text>
</comment>
<dbReference type="Pfam" id="PF10418">
    <property type="entry name" value="DHODB_Fe-S_bind"/>
    <property type="match status" value="1"/>
</dbReference>
<dbReference type="InterPro" id="IPR039261">
    <property type="entry name" value="FNR_nucleotide-bd"/>
</dbReference>
<comment type="function">
    <text evidence="11">Responsible for channeling the electrons from the oxidation of dihydroorotate from the FMN redox center in the PyrD type B subunit to the ultimate electron acceptor NAD(+).</text>
</comment>
<dbReference type="HAMAP" id="MF_01211">
    <property type="entry name" value="DHODB_Fe_S_bind"/>
    <property type="match status" value="1"/>
</dbReference>
<dbReference type="PIRSF" id="PIRSF006816">
    <property type="entry name" value="Cyc3_hyd_g"/>
    <property type="match status" value="1"/>
</dbReference>
<evidence type="ECO:0000313" key="16">
    <source>
        <dbReference type="Proteomes" id="UP000543642"/>
    </source>
</evidence>
<evidence type="ECO:0000256" key="1">
    <source>
        <dbReference type="ARBA" id="ARBA00006422"/>
    </source>
</evidence>
<dbReference type="GO" id="GO:0050660">
    <property type="term" value="F:flavin adenine dinucleotide binding"/>
    <property type="evidence" value="ECO:0007669"/>
    <property type="project" value="InterPro"/>
</dbReference>
<dbReference type="PANTHER" id="PTHR43513:SF3">
    <property type="entry name" value="DIHYDROOROTATE DEHYDROGENASE B (NAD(+)), ELECTRON TRANSFER SUBUNIT-RELATED"/>
    <property type="match status" value="1"/>
</dbReference>
<dbReference type="InterPro" id="IPR019480">
    <property type="entry name" value="Dihydroorotate_DH_Fe-S-bd"/>
</dbReference>
<dbReference type="GO" id="GO:0046872">
    <property type="term" value="F:metal ion binding"/>
    <property type="evidence" value="ECO:0007669"/>
    <property type="project" value="UniProtKB-KW"/>
</dbReference>
<name>A0A7W8H977_9FIRM</name>
<keyword evidence="8 11" id="KW-0249">Electron transport</keyword>
<evidence type="ECO:0000256" key="10">
    <source>
        <dbReference type="ARBA" id="ARBA00023014"/>
    </source>
</evidence>
<dbReference type="GO" id="GO:0044205">
    <property type="term" value="P:'de novo' UMP biosynthetic process"/>
    <property type="evidence" value="ECO:0007669"/>
    <property type="project" value="UniProtKB-UniRule"/>
</dbReference>
<evidence type="ECO:0000256" key="6">
    <source>
        <dbReference type="ARBA" id="ARBA00022827"/>
    </source>
</evidence>
<evidence type="ECO:0000313" key="15">
    <source>
        <dbReference type="EMBL" id="MBB5264216.1"/>
    </source>
</evidence>
<evidence type="ECO:0000256" key="13">
    <source>
        <dbReference type="PIRSR" id="PIRSR006816-2"/>
    </source>
</evidence>
<comment type="cofactor">
    <cofactor evidence="11">
        <name>[2Fe-2S] cluster</name>
        <dbReference type="ChEBI" id="CHEBI:190135"/>
    </cofactor>
    <text evidence="11">Binds 1 [2Fe-2S] cluster per subunit.</text>
</comment>
<dbReference type="SUPFAM" id="SSF63380">
    <property type="entry name" value="Riboflavin synthase domain-like"/>
    <property type="match status" value="1"/>
</dbReference>
<dbReference type="GO" id="GO:0016491">
    <property type="term" value="F:oxidoreductase activity"/>
    <property type="evidence" value="ECO:0007669"/>
    <property type="project" value="InterPro"/>
</dbReference>
<dbReference type="InterPro" id="IPR037117">
    <property type="entry name" value="Dihydroorotate_DH_ele_sf"/>
</dbReference>
<keyword evidence="7 11" id="KW-0665">Pyrimidine biosynthesis</keyword>
<evidence type="ECO:0000256" key="12">
    <source>
        <dbReference type="PIRSR" id="PIRSR006816-1"/>
    </source>
</evidence>
<dbReference type="Gene3D" id="2.40.30.10">
    <property type="entry name" value="Translation factors"/>
    <property type="match status" value="1"/>
</dbReference>
<feature type="binding site" evidence="11 12">
    <location>
        <begin position="70"/>
        <end position="72"/>
    </location>
    <ligand>
        <name>FAD</name>
        <dbReference type="ChEBI" id="CHEBI:57692"/>
    </ligand>
</feature>
<keyword evidence="9 11" id="KW-0408">Iron</keyword>
<comment type="cofactor">
    <cofactor evidence="11 12">
        <name>FAD</name>
        <dbReference type="ChEBI" id="CHEBI:57692"/>
    </cofactor>
    <text evidence="11 12">Binds 1 FAD per subunit.</text>
</comment>